<organism evidence="1 2">
    <name type="scientific">Vermiconidia calcicola</name>
    <dbReference type="NCBI Taxonomy" id="1690605"/>
    <lineage>
        <taxon>Eukaryota</taxon>
        <taxon>Fungi</taxon>
        <taxon>Dikarya</taxon>
        <taxon>Ascomycota</taxon>
        <taxon>Pezizomycotina</taxon>
        <taxon>Dothideomycetes</taxon>
        <taxon>Dothideomycetidae</taxon>
        <taxon>Mycosphaerellales</taxon>
        <taxon>Extremaceae</taxon>
        <taxon>Vermiconidia</taxon>
    </lineage>
</organism>
<accession>A0ACC3NGS5</accession>
<gene>
    <name evidence="1" type="ORF">LTR37_006490</name>
</gene>
<name>A0ACC3NGS5_9PEZI</name>
<sequence length="186" mass="19656">MDPVTQMTNMVLAERTRRGSQQQQTPPITPDDAVPPPPYTDSDSGDDSDDEEEPESPLSLTINAAHSIQGCNNLVPTSPTPLADATKFSTILLHAIKQLNNAAESEARPRRRLKVDLTINCGITVVGHRNVIGSVGLKPKTVAAVGPGPGAAMASNNTVAGAKRKADDDTDEIQERKKAAVEGASR</sequence>
<dbReference type="EMBL" id="JAUTXU010000043">
    <property type="protein sequence ID" value="KAK3716340.1"/>
    <property type="molecule type" value="Genomic_DNA"/>
</dbReference>
<reference evidence="1" key="1">
    <citation type="submission" date="2023-07" db="EMBL/GenBank/DDBJ databases">
        <title>Black Yeasts Isolated from many extreme environments.</title>
        <authorList>
            <person name="Coleine C."/>
            <person name="Stajich J.E."/>
            <person name="Selbmann L."/>
        </authorList>
    </citation>
    <scope>NUCLEOTIDE SEQUENCE</scope>
    <source>
        <strain evidence="1">CCFEE 5714</strain>
    </source>
</reference>
<evidence type="ECO:0000313" key="2">
    <source>
        <dbReference type="Proteomes" id="UP001281147"/>
    </source>
</evidence>
<evidence type="ECO:0000313" key="1">
    <source>
        <dbReference type="EMBL" id="KAK3716340.1"/>
    </source>
</evidence>
<comment type="caution">
    <text evidence="1">The sequence shown here is derived from an EMBL/GenBank/DDBJ whole genome shotgun (WGS) entry which is preliminary data.</text>
</comment>
<protein>
    <submittedName>
        <fullName evidence="1">Uncharacterized protein</fullName>
    </submittedName>
</protein>
<keyword evidence="2" id="KW-1185">Reference proteome</keyword>
<dbReference type="Proteomes" id="UP001281147">
    <property type="component" value="Unassembled WGS sequence"/>
</dbReference>
<proteinExistence type="predicted"/>